<dbReference type="InParanoid" id="A0A1Y1UR88"/>
<dbReference type="InterPro" id="IPR040159">
    <property type="entry name" value="CLS_fam"/>
</dbReference>
<gene>
    <name evidence="2" type="ORF">BD324DRAFT_616240</name>
</gene>
<dbReference type="STRING" id="4999.A0A1Y1UR88"/>
<evidence type="ECO:0008006" key="4">
    <source>
        <dbReference type="Google" id="ProtNLM"/>
    </source>
</evidence>
<dbReference type="OrthoDB" id="5600360at2759"/>
<proteinExistence type="predicted"/>
<dbReference type="GeneID" id="33556620"/>
<evidence type="ECO:0000313" key="3">
    <source>
        <dbReference type="Proteomes" id="UP000193218"/>
    </source>
</evidence>
<feature type="region of interest" description="Disordered" evidence="1">
    <location>
        <begin position="32"/>
        <end position="166"/>
    </location>
</feature>
<dbReference type="GO" id="GO:0001228">
    <property type="term" value="F:DNA-binding transcription activator activity, RNA polymerase II-specific"/>
    <property type="evidence" value="ECO:0007669"/>
    <property type="project" value="InterPro"/>
</dbReference>
<reference evidence="2 3" key="1">
    <citation type="submission" date="2017-03" db="EMBL/GenBank/DDBJ databases">
        <title>Widespread Adenine N6-methylation of Active Genes in Fungi.</title>
        <authorList>
            <consortium name="DOE Joint Genome Institute"/>
            <person name="Mondo S.J."/>
            <person name="Dannebaum R.O."/>
            <person name="Kuo R.C."/>
            <person name="Louie K.B."/>
            <person name="Bewick A.J."/>
            <person name="Labutti K."/>
            <person name="Haridas S."/>
            <person name="Kuo A."/>
            <person name="Salamov A."/>
            <person name="Ahrendt S.R."/>
            <person name="Lau R."/>
            <person name="Bowen B.P."/>
            <person name="Lipzen A."/>
            <person name="Sullivan W."/>
            <person name="Andreopoulos W.B."/>
            <person name="Clum A."/>
            <person name="Lindquist E."/>
            <person name="Daum C."/>
            <person name="Northen T.R."/>
            <person name="Ramamoorthy G."/>
            <person name="Schmitz R.J."/>
            <person name="Gryganskyi A."/>
            <person name="Culley D."/>
            <person name="Magnuson J."/>
            <person name="James T.Y."/>
            <person name="O'Malley M.A."/>
            <person name="Stajich J.E."/>
            <person name="Spatafora J.W."/>
            <person name="Visel A."/>
            <person name="Grigoriev I.V."/>
        </authorList>
    </citation>
    <scope>NUCLEOTIDE SEQUENCE [LARGE SCALE GENOMIC DNA]</scope>
    <source>
        <strain evidence="2 3">NRRL Y-17943</strain>
    </source>
</reference>
<sequence>MMQLSRDPRYGGFWLACDQDMIQERYVNHPRRWSSIPTPPSRGSVGRPASVPSTPQQRFGVLPMTPHLSNGTLPSTPSSPVSTSSSLEYFGAHSRKPSSTSLVSPNIGHGDVPLPMDGGPMRRQRAGSSNRGPLVRPTHKKRQSTDSTSTSWETLASSSNGAPSFGFHGKSSLSPDLPRSMWTLDVGETCVWSIVSTEQKTYTFYVPPQATNAPTPYTPFPEIIRYLPPGQAGSDPLPGHAPHQTYTTLTNLPLITIYGRNFVPKPERGSSDFKVFYGDQMAEHTEVRCPEVMAASEPTGPIRGPVPITLVREDGHCFVPTNVLYTPRSTPGAP</sequence>
<dbReference type="PANTHER" id="PTHR10665">
    <property type="entry name" value="RECOMBINING BINDING PROTEIN SUPPRESSOR OF HAIRLESS"/>
    <property type="match status" value="1"/>
</dbReference>
<dbReference type="AlphaFoldDB" id="A0A1Y1UR88"/>
<dbReference type="RefSeq" id="XP_021873882.1">
    <property type="nucleotide sequence ID" value="XM_022014812.1"/>
</dbReference>
<feature type="compositionally biased region" description="Polar residues" evidence="1">
    <location>
        <begin position="145"/>
        <end position="162"/>
    </location>
</feature>
<accession>A0A1Y1UR88</accession>
<evidence type="ECO:0000313" key="2">
    <source>
        <dbReference type="EMBL" id="ORX40097.1"/>
    </source>
</evidence>
<evidence type="ECO:0000256" key="1">
    <source>
        <dbReference type="SAM" id="MobiDB-lite"/>
    </source>
</evidence>
<comment type="caution">
    <text evidence="2">The sequence shown here is derived from an EMBL/GenBank/DDBJ whole genome shotgun (WGS) entry which is preliminary data.</text>
</comment>
<name>A0A1Y1UR88_9TREE</name>
<feature type="compositionally biased region" description="Low complexity" evidence="1">
    <location>
        <begin position="72"/>
        <end position="87"/>
    </location>
</feature>
<dbReference type="EMBL" id="NBSH01000002">
    <property type="protein sequence ID" value="ORX40097.1"/>
    <property type="molecule type" value="Genomic_DNA"/>
</dbReference>
<keyword evidence="3" id="KW-1185">Reference proteome</keyword>
<dbReference type="Proteomes" id="UP000193218">
    <property type="component" value="Unassembled WGS sequence"/>
</dbReference>
<organism evidence="2 3">
    <name type="scientific">Kockovaella imperatae</name>
    <dbReference type="NCBI Taxonomy" id="4999"/>
    <lineage>
        <taxon>Eukaryota</taxon>
        <taxon>Fungi</taxon>
        <taxon>Dikarya</taxon>
        <taxon>Basidiomycota</taxon>
        <taxon>Agaricomycotina</taxon>
        <taxon>Tremellomycetes</taxon>
        <taxon>Tremellales</taxon>
        <taxon>Cuniculitremaceae</taxon>
        <taxon>Kockovaella</taxon>
    </lineage>
</organism>
<protein>
    <recommendedName>
        <fullName evidence="4">IPT/TIG domain-containing protein</fullName>
    </recommendedName>
</protein>